<proteinExistence type="predicted"/>
<protein>
    <submittedName>
        <fullName evidence="2">Uncharacterized protein</fullName>
    </submittedName>
</protein>
<feature type="region of interest" description="Disordered" evidence="1">
    <location>
        <begin position="91"/>
        <end position="110"/>
    </location>
</feature>
<reference evidence="2 3" key="1">
    <citation type="journal article" date="2023" name="Plants (Basel)">
        <title>Bridging the Gap: Combining Genomics and Transcriptomics Approaches to Understand Stylosanthes scabra, an Orphan Legume from the Brazilian Caatinga.</title>
        <authorList>
            <person name="Ferreira-Neto J.R.C."/>
            <person name="da Silva M.D."/>
            <person name="Binneck E."/>
            <person name="de Melo N.F."/>
            <person name="da Silva R.H."/>
            <person name="de Melo A.L.T.M."/>
            <person name="Pandolfi V."/>
            <person name="Bustamante F.O."/>
            <person name="Brasileiro-Vidal A.C."/>
            <person name="Benko-Iseppon A.M."/>
        </authorList>
    </citation>
    <scope>NUCLEOTIDE SEQUENCE [LARGE SCALE GENOMIC DNA]</scope>
    <source>
        <tissue evidence="2">Leaves</tissue>
    </source>
</reference>
<name>A0ABU6S6A9_9FABA</name>
<gene>
    <name evidence="2" type="ORF">PIB30_015126</name>
</gene>
<evidence type="ECO:0000313" key="3">
    <source>
        <dbReference type="Proteomes" id="UP001341840"/>
    </source>
</evidence>
<comment type="caution">
    <text evidence="2">The sequence shown here is derived from an EMBL/GenBank/DDBJ whole genome shotgun (WGS) entry which is preliminary data.</text>
</comment>
<dbReference type="Proteomes" id="UP001341840">
    <property type="component" value="Unassembled WGS sequence"/>
</dbReference>
<evidence type="ECO:0000313" key="2">
    <source>
        <dbReference type="EMBL" id="MED6131976.1"/>
    </source>
</evidence>
<dbReference type="EMBL" id="JASCZI010060456">
    <property type="protein sequence ID" value="MED6131976.1"/>
    <property type="molecule type" value="Genomic_DNA"/>
</dbReference>
<sequence>MEERPIEEIAAEDRREMYRLNEVSHVAHNVHAEKDRCIVSVRPHIAMGLDPHAEPFVQWACLLPIARLTERWFKIDEPLISAFIERVSAPSPSQTYLSPTPETQGTTIPSTMSSASQQAFLDELSSQGFQQMISDIMLEGGSGYRPDTQFDGSPVHLDLNEPVSSPSHLFMTLGGTPLPASHVPGASWDVSFIEPARLPTSPVSPAPAEHPDEPAAPGQAHRASRRRGCGTGGHM</sequence>
<evidence type="ECO:0000256" key="1">
    <source>
        <dbReference type="SAM" id="MobiDB-lite"/>
    </source>
</evidence>
<keyword evidence="3" id="KW-1185">Reference proteome</keyword>
<feature type="region of interest" description="Disordered" evidence="1">
    <location>
        <begin position="199"/>
        <end position="235"/>
    </location>
</feature>
<organism evidence="2 3">
    <name type="scientific">Stylosanthes scabra</name>
    <dbReference type="NCBI Taxonomy" id="79078"/>
    <lineage>
        <taxon>Eukaryota</taxon>
        <taxon>Viridiplantae</taxon>
        <taxon>Streptophyta</taxon>
        <taxon>Embryophyta</taxon>
        <taxon>Tracheophyta</taxon>
        <taxon>Spermatophyta</taxon>
        <taxon>Magnoliopsida</taxon>
        <taxon>eudicotyledons</taxon>
        <taxon>Gunneridae</taxon>
        <taxon>Pentapetalae</taxon>
        <taxon>rosids</taxon>
        <taxon>fabids</taxon>
        <taxon>Fabales</taxon>
        <taxon>Fabaceae</taxon>
        <taxon>Papilionoideae</taxon>
        <taxon>50 kb inversion clade</taxon>
        <taxon>dalbergioids sensu lato</taxon>
        <taxon>Dalbergieae</taxon>
        <taxon>Pterocarpus clade</taxon>
        <taxon>Stylosanthes</taxon>
    </lineage>
</organism>
<accession>A0ABU6S6A9</accession>